<dbReference type="HAMAP" id="MF_01363">
    <property type="entry name" value="Ribosomal_bL21"/>
    <property type="match status" value="1"/>
</dbReference>
<organism evidence="7 8">
    <name type="scientific">Hevea brasiliensis</name>
    <name type="common">Para rubber tree</name>
    <name type="synonym">Siphonia brasiliensis</name>
    <dbReference type="NCBI Taxonomy" id="3981"/>
    <lineage>
        <taxon>Eukaryota</taxon>
        <taxon>Viridiplantae</taxon>
        <taxon>Streptophyta</taxon>
        <taxon>Embryophyta</taxon>
        <taxon>Tracheophyta</taxon>
        <taxon>Spermatophyta</taxon>
        <taxon>Magnoliopsida</taxon>
        <taxon>eudicotyledons</taxon>
        <taxon>Gunneridae</taxon>
        <taxon>Pentapetalae</taxon>
        <taxon>rosids</taxon>
        <taxon>fabids</taxon>
        <taxon>Malpighiales</taxon>
        <taxon>Euphorbiaceae</taxon>
        <taxon>Crotonoideae</taxon>
        <taxon>Micrandreae</taxon>
        <taxon>Hevea</taxon>
    </lineage>
</organism>
<dbReference type="InterPro" id="IPR028909">
    <property type="entry name" value="bL21-like"/>
</dbReference>
<accession>A0A6A6K0J8</accession>
<dbReference type="GO" id="GO:0006412">
    <property type="term" value="P:translation"/>
    <property type="evidence" value="ECO:0007669"/>
    <property type="project" value="InterPro"/>
</dbReference>
<keyword evidence="6" id="KW-0472">Membrane</keyword>
<comment type="caution">
    <text evidence="7">The sequence shown here is derived from an EMBL/GenBank/DDBJ whole genome shotgun (WGS) entry which is preliminary data.</text>
</comment>
<evidence type="ECO:0000256" key="1">
    <source>
        <dbReference type="ARBA" id="ARBA00008563"/>
    </source>
</evidence>
<feature type="transmembrane region" description="Helical" evidence="6">
    <location>
        <begin position="194"/>
        <end position="215"/>
    </location>
</feature>
<dbReference type="PANTHER" id="PTHR21349">
    <property type="entry name" value="50S RIBOSOMAL PROTEIN L21"/>
    <property type="match status" value="1"/>
</dbReference>
<feature type="transmembrane region" description="Helical" evidence="6">
    <location>
        <begin position="164"/>
        <end position="188"/>
    </location>
</feature>
<gene>
    <name evidence="7" type="ORF">GH714_042687</name>
</gene>
<evidence type="ECO:0000256" key="4">
    <source>
        <dbReference type="ARBA" id="ARBA00044129"/>
    </source>
</evidence>
<keyword evidence="3" id="KW-0687">Ribonucleoprotein</keyword>
<evidence type="ECO:0000256" key="2">
    <source>
        <dbReference type="ARBA" id="ARBA00022980"/>
    </source>
</evidence>
<dbReference type="Pfam" id="PF00829">
    <property type="entry name" value="Ribosomal_L21p"/>
    <property type="match status" value="1"/>
</dbReference>
<protein>
    <recommendedName>
        <fullName evidence="4">Large ribosomal subunit protein bL21m</fullName>
    </recommendedName>
</protein>
<proteinExistence type="inferred from homology"/>
<keyword evidence="6" id="KW-0812">Transmembrane</keyword>
<dbReference type="InterPro" id="IPR036164">
    <property type="entry name" value="bL21-like_sf"/>
</dbReference>
<dbReference type="SUPFAM" id="SSF141091">
    <property type="entry name" value="L21p-like"/>
    <property type="match status" value="1"/>
</dbReference>
<evidence type="ECO:0000256" key="3">
    <source>
        <dbReference type="ARBA" id="ARBA00023274"/>
    </source>
</evidence>
<keyword evidence="2" id="KW-0689">Ribosomal protein</keyword>
<dbReference type="AlphaFoldDB" id="A0A6A6K0J8"/>
<keyword evidence="6" id="KW-1133">Transmembrane helix</keyword>
<dbReference type="InterPro" id="IPR001787">
    <property type="entry name" value="Ribosomal_bL21"/>
</dbReference>
<keyword evidence="8" id="KW-1185">Reference proteome</keyword>
<dbReference type="Proteomes" id="UP000467840">
    <property type="component" value="Unassembled WGS sequence"/>
</dbReference>
<dbReference type="GO" id="GO:0005840">
    <property type="term" value="C:ribosome"/>
    <property type="evidence" value="ECO:0007669"/>
    <property type="project" value="UniProtKB-KW"/>
</dbReference>
<evidence type="ECO:0000313" key="7">
    <source>
        <dbReference type="EMBL" id="KAF2281863.1"/>
    </source>
</evidence>
<reference evidence="7 8" key="1">
    <citation type="journal article" date="2020" name="Mol. Plant">
        <title>The Chromosome-Based Rubber Tree Genome Provides New Insights into Spurge Genome Evolution and Rubber Biosynthesis.</title>
        <authorList>
            <person name="Liu J."/>
            <person name="Shi C."/>
            <person name="Shi C.C."/>
            <person name="Li W."/>
            <person name="Zhang Q.J."/>
            <person name="Zhang Y."/>
            <person name="Li K."/>
            <person name="Lu H.F."/>
            <person name="Shi C."/>
            <person name="Zhu S.T."/>
            <person name="Xiao Z.Y."/>
            <person name="Nan H."/>
            <person name="Yue Y."/>
            <person name="Zhu X.G."/>
            <person name="Wu Y."/>
            <person name="Hong X.N."/>
            <person name="Fan G.Y."/>
            <person name="Tong Y."/>
            <person name="Zhang D."/>
            <person name="Mao C.L."/>
            <person name="Liu Y.L."/>
            <person name="Hao S.J."/>
            <person name="Liu W.Q."/>
            <person name="Lv M.Q."/>
            <person name="Zhang H.B."/>
            <person name="Liu Y."/>
            <person name="Hu-Tang G.R."/>
            <person name="Wang J.P."/>
            <person name="Wang J.H."/>
            <person name="Sun Y.H."/>
            <person name="Ni S.B."/>
            <person name="Chen W.B."/>
            <person name="Zhang X.C."/>
            <person name="Jiao Y.N."/>
            <person name="Eichler E.E."/>
            <person name="Li G.H."/>
            <person name="Liu X."/>
            <person name="Gao L.Z."/>
        </authorList>
    </citation>
    <scope>NUCLEOTIDE SEQUENCE [LARGE SCALE GENOMIC DNA]</scope>
    <source>
        <strain evidence="8">cv. GT1</strain>
        <tissue evidence="7">Leaf</tissue>
    </source>
</reference>
<comment type="similarity">
    <text evidence="1">Belongs to the bacterial ribosomal protein bL21 family.</text>
</comment>
<dbReference type="EMBL" id="JAAGAX010000511">
    <property type="protein sequence ID" value="KAF2281863.1"/>
    <property type="molecule type" value="Genomic_DNA"/>
</dbReference>
<dbReference type="PANTHER" id="PTHR21349:SF0">
    <property type="entry name" value="LARGE RIBOSOMAL SUBUNIT PROTEIN BL21M"/>
    <property type="match status" value="1"/>
</dbReference>
<dbReference type="GO" id="GO:0005737">
    <property type="term" value="C:cytoplasm"/>
    <property type="evidence" value="ECO:0007669"/>
    <property type="project" value="UniProtKB-ARBA"/>
</dbReference>
<dbReference type="GO" id="GO:0003735">
    <property type="term" value="F:structural constituent of ribosome"/>
    <property type="evidence" value="ECO:0007669"/>
    <property type="project" value="InterPro"/>
</dbReference>
<evidence type="ECO:0000256" key="5">
    <source>
        <dbReference type="SAM" id="MobiDB-lite"/>
    </source>
</evidence>
<evidence type="ECO:0000313" key="8">
    <source>
        <dbReference type="Proteomes" id="UP000467840"/>
    </source>
</evidence>
<evidence type="ECO:0000256" key="6">
    <source>
        <dbReference type="SAM" id="Phobius"/>
    </source>
</evidence>
<dbReference type="GO" id="GO:1990904">
    <property type="term" value="C:ribonucleoprotein complex"/>
    <property type="evidence" value="ECO:0007669"/>
    <property type="project" value="UniProtKB-KW"/>
</dbReference>
<sequence length="273" mass="29637">MFAVVEAGGKQYKVKESDVIKVELMDVGVGEKVKLDSLATFGGKKKGVVLQRKSSAVTAEVVARCRNDKIVVFKKRRRKNYRRKVGHRQDLVVLRVLKVGIGSGGLHVLAAAFFFSVEKILHPELGVAEDEQGVDVGNQERESREEPGVPAARIHFHMSHKERVVVGCMVFLGIVLGSLLMHGAVTSIQEGSTLFFIMNIGGFIGIIAIAALIWNSVALARMRRRGLAQSDQVALQGMDHEAAAGSNEELPPTNIGSAELGDDTTGVKMRARE</sequence>
<feature type="region of interest" description="Disordered" evidence="5">
    <location>
        <begin position="242"/>
        <end position="273"/>
    </location>
</feature>
<name>A0A6A6K0J8_HEVBR</name>
<dbReference type="GO" id="GO:0003723">
    <property type="term" value="F:RNA binding"/>
    <property type="evidence" value="ECO:0007669"/>
    <property type="project" value="InterPro"/>
</dbReference>
<dbReference type="NCBIfam" id="TIGR00061">
    <property type="entry name" value="L21"/>
    <property type="match status" value="1"/>
</dbReference>